<dbReference type="FunFam" id="3.30.390.30:FF:000004">
    <property type="entry name" value="Thioredoxin reductase 1, cytoplasmic"/>
    <property type="match status" value="1"/>
</dbReference>
<evidence type="ECO:0000313" key="11">
    <source>
        <dbReference type="EMBL" id="KFM60385.1"/>
    </source>
</evidence>
<gene>
    <name evidence="11" type="ORF">X975_12707</name>
</gene>
<keyword evidence="5" id="KW-0521">NADP</keyword>
<dbReference type="InterPro" id="IPR046952">
    <property type="entry name" value="GSHR/TRXR-like"/>
</dbReference>
<dbReference type="PRINTS" id="PR00368">
    <property type="entry name" value="FADPNR"/>
</dbReference>
<dbReference type="Proteomes" id="UP000054359">
    <property type="component" value="Unassembled WGS sequence"/>
</dbReference>
<keyword evidence="12" id="KW-1185">Reference proteome</keyword>
<dbReference type="GO" id="GO:0004362">
    <property type="term" value="F:glutathione-disulfide reductase (NADPH) activity"/>
    <property type="evidence" value="ECO:0007669"/>
    <property type="project" value="TreeGrafter"/>
</dbReference>
<evidence type="ECO:0000256" key="3">
    <source>
        <dbReference type="ARBA" id="ARBA00022630"/>
    </source>
</evidence>
<dbReference type="GO" id="GO:0005829">
    <property type="term" value="C:cytosol"/>
    <property type="evidence" value="ECO:0007669"/>
    <property type="project" value="TreeGrafter"/>
</dbReference>
<dbReference type="Pfam" id="PF02852">
    <property type="entry name" value="Pyr_redox_dim"/>
    <property type="match status" value="1"/>
</dbReference>
<evidence type="ECO:0000256" key="5">
    <source>
        <dbReference type="ARBA" id="ARBA00022857"/>
    </source>
</evidence>
<dbReference type="InterPro" id="IPR016156">
    <property type="entry name" value="FAD/NAD-linked_Rdtase_dimer_sf"/>
</dbReference>
<dbReference type="Gene3D" id="3.50.50.60">
    <property type="entry name" value="FAD/NAD(P)-binding domain"/>
    <property type="match status" value="2"/>
</dbReference>
<keyword evidence="6" id="KW-0560">Oxidoreductase</keyword>
<keyword evidence="7" id="KW-1015">Disulfide bond</keyword>
<dbReference type="PRINTS" id="PR00411">
    <property type="entry name" value="PNDRDTASEI"/>
</dbReference>
<feature type="domain" description="FAD/NAD(P)-binding" evidence="10">
    <location>
        <begin position="3"/>
        <end position="128"/>
    </location>
</feature>
<sequence length="275" mass="30651">MVRSICLRGFDQQMASLVVDHMKSDGTKFFHECTPVSVERNQKSNTLQVTWQEKEGQLSKDVFDTVLFAIGRQAQTKSLGLEKIGVKVDPDSHKIMTTNEQTSIPHIYAIGDVIFGKPELTPVAIKAGKYLAQRLFHYSSQMMDYENVATTVFTPLEYGCVGLSEEEAIKIYGEGELEIYHAFYKPLEYSITQQDASKCYIKAICTRYSKQKIIGLHFLGPNAGEIIQGFSAAIKCGLSMRTLQDTVGIHPTCAEEVVKLYITKRSGLDPTVTGC</sequence>
<dbReference type="PANTHER" id="PTHR42737">
    <property type="entry name" value="GLUTATHIONE REDUCTASE"/>
    <property type="match status" value="1"/>
</dbReference>
<protein>
    <submittedName>
        <fullName evidence="11">Thioredoxin reductase 2, mitochondrial</fullName>
    </submittedName>
</protein>
<dbReference type="InterPro" id="IPR004099">
    <property type="entry name" value="Pyr_nucl-diS_OxRdtase_dimer"/>
</dbReference>
<comment type="cofactor">
    <cofactor evidence="1">
        <name>FAD</name>
        <dbReference type="ChEBI" id="CHEBI:57692"/>
    </cofactor>
</comment>
<dbReference type="SUPFAM" id="SSF55424">
    <property type="entry name" value="FAD/NAD-linked reductases, dimerisation (C-terminal) domain"/>
    <property type="match status" value="1"/>
</dbReference>
<dbReference type="AlphaFoldDB" id="A0A087T5J6"/>
<evidence type="ECO:0000256" key="2">
    <source>
        <dbReference type="ARBA" id="ARBA00007532"/>
    </source>
</evidence>
<evidence type="ECO:0000256" key="7">
    <source>
        <dbReference type="ARBA" id="ARBA00023157"/>
    </source>
</evidence>
<evidence type="ECO:0000259" key="10">
    <source>
        <dbReference type="Pfam" id="PF07992"/>
    </source>
</evidence>
<dbReference type="GO" id="GO:0034599">
    <property type="term" value="P:cellular response to oxidative stress"/>
    <property type="evidence" value="ECO:0007669"/>
    <property type="project" value="TreeGrafter"/>
</dbReference>
<evidence type="ECO:0000256" key="4">
    <source>
        <dbReference type="ARBA" id="ARBA00022827"/>
    </source>
</evidence>
<dbReference type="PANTHER" id="PTHR42737:SF7">
    <property type="entry name" value="THIOREDOXIN-DISULFIDE REDUCTASE"/>
    <property type="match status" value="1"/>
</dbReference>
<dbReference type="Gene3D" id="3.30.390.30">
    <property type="match status" value="1"/>
</dbReference>
<evidence type="ECO:0000256" key="6">
    <source>
        <dbReference type="ARBA" id="ARBA00023002"/>
    </source>
</evidence>
<keyword evidence="4" id="KW-0274">FAD</keyword>
<keyword evidence="3" id="KW-0285">Flavoprotein</keyword>
<accession>A0A087T5J6</accession>
<organism evidence="11 12">
    <name type="scientific">Stegodyphus mimosarum</name>
    <name type="common">African social velvet spider</name>
    <dbReference type="NCBI Taxonomy" id="407821"/>
    <lineage>
        <taxon>Eukaryota</taxon>
        <taxon>Metazoa</taxon>
        <taxon>Ecdysozoa</taxon>
        <taxon>Arthropoda</taxon>
        <taxon>Chelicerata</taxon>
        <taxon>Arachnida</taxon>
        <taxon>Araneae</taxon>
        <taxon>Araneomorphae</taxon>
        <taxon>Entelegynae</taxon>
        <taxon>Eresoidea</taxon>
        <taxon>Eresidae</taxon>
        <taxon>Stegodyphus</taxon>
    </lineage>
</organism>
<proteinExistence type="inferred from homology"/>
<dbReference type="GO" id="GO:0045454">
    <property type="term" value="P:cell redox homeostasis"/>
    <property type="evidence" value="ECO:0007669"/>
    <property type="project" value="InterPro"/>
</dbReference>
<feature type="non-terminal residue" evidence="11">
    <location>
        <position position="275"/>
    </location>
</feature>
<reference evidence="11 12" key="1">
    <citation type="submission" date="2013-11" db="EMBL/GenBank/DDBJ databases">
        <title>Genome sequencing of Stegodyphus mimosarum.</title>
        <authorList>
            <person name="Bechsgaard J."/>
        </authorList>
    </citation>
    <scope>NUCLEOTIDE SEQUENCE [LARGE SCALE GENOMIC DNA]</scope>
</reference>
<dbReference type="InterPro" id="IPR023753">
    <property type="entry name" value="FAD/NAD-binding_dom"/>
</dbReference>
<evidence type="ECO:0000313" key="12">
    <source>
        <dbReference type="Proteomes" id="UP000054359"/>
    </source>
</evidence>
<comment type="similarity">
    <text evidence="2">Belongs to the class-I pyridine nucleotide-disulfide oxidoreductase family.</text>
</comment>
<evidence type="ECO:0000259" key="9">
    <source>
        <dbReference type="Pfam" id="PF02852"/>
    </source>
</evidence>
<keyword evidence="8" id="KW-0676">Redox-active center</keyword>
<dbReference type="STRING" id="407821.A0A087T5J6"/>
<feature type="domain" description="Pyridine nucleotide-disulphide oxidoreductase dimerisation" evidence="9">
    <location>
        <begin position="148"/>
        <end position="259"/>
    </location>
</feature>
<name>A0A087T5J6_STEMI</name>
<dbReference type="OrthoDB" id="5956163at2759"/>
<dbReference type="EMBL" id="KK113525">
    <property type="protein sequence ID" value="KFM60385.1"/>
    <property type="molecule type" value="Genomic_DNA"/>
</dbReference>
<dbReference type="GO" id="GO:0005739">
    <property type="term" value="C:mitochondrion"/>
    <property type="evidence" value="ECO:0007669"/>
    <property type="project" value="TreeGrafter"/>
</dbReference>
<evidence type="ECO:0000256" key="8">
    <source>
        <dbReference type="ARBA" id="ARBA00023284"/>
    </source>
</evidence>
<dbReference type="InterPro" id="IPR036188">
    <property type="entry name" value="FAD/NAD-bd_sf"/>
</dbReference>
<dbReference type="GO" id="GO:0006749">
    <property type="term" value="P:glutathione metabolic process"/>
    <property type="evidence" value="ECO:0007669"/>
    <property type="project" value="TreeGrafter"/>
</dbReference>
<dbReference type="GO" id="GO:0050660">
    <property type="term" value="F:flavin adenine dinucleotide binding"/>
    <property type="evidence" value="ECO:0007669"/>
    <property type="project" value="InterPro"/>
</dbReference>
<evidence type="ECO:0000256" key="1">
    <source>
        <dbReference type="ARBA" id="ARBA00001974"/>
    </source>
</evidence>
<dbReference type="SUPFAM" id="SSF51905">
    <property type="entry name" value="FAD/NAD(P)-binding domain"/>
    <property type="match status" value="1"/>
</dbReference>
<dbReference type="Pfam" id="PF07992">
    <property type="entry name" value="Pyr_redox_2"/>
    <property type="match status" value="1"/>
</dbReference>
<dbReference type="OMA" id="ICERAGH"/>